<evidence type="ECO:0000313" key="3">
    <source>
        <dbReference type="Proteomes" id="UP001595921"/>
    </source>
</evidence>
<dbReference type="EMBL" id="JBHSDS010000009">
    <property type="protein sequence ID" value="MFC4359929.1"/>
    <property type="molecule type" value="Genomic_DNA"/>
</dbReference>
<feature type="region of interest" description="Disordered" evidence="1">
    <location>
        <begin position="1"/>
        <end position="32"/>
    </location>
</feature>
<accession>A0ABD5PHC3</accession>
<sequence length="180" mass="19091">MFQRHSGPPTSRGVGVKRGRAEGTAPTRDGDAVMRSGAQRSRVVYVTTGLVEVLLELAADAEPRSASVVLSATPAGEFDPPLDLDPETPVLTHFYLPDAGRSVSAVFGMDLGTPAGRGRARFVTHPQGELSVSERDDLAGVVLVAVPPWEASSLAAFDRAGRRLELHVLDAEPPEEVVED</sequence>
<protein>
    <submittedName>
        <fullName evidence="2">Uncharacterized protein</fullName>
    </submittedName>
</protein>
<dbReference type="InterPro" id="IPR058877">
    <property type="entry name" value="JAB/MPN_dom-containing"/>
</dbReference>
<organism evidence="2 3">
    <name type="scientific">Halobium salinum</name>
    <dbReference type="NCBI Taxonomy" id="1364940"/>
    <lineage>
        <taxon>Archaea</taxon>
        <taxon>Methanobacteriati</taxon>
        <taxon>Methanobacteriota</taxon>
        <taxon>Stenosarchaea group</taxon>
        <taxon>Halobacteria</taxon>
        <taxon>Halobacteriales</taxon>
        <taxon>Haloferacaceae</taxon>
        <taxon>Halobium</taxon>
    </lineage>
</organism>
<dbReference type="Pfam" id="PF26422">
    <property type="entry name" value="Halo_JAB_MPN"/>
    <property type="match status" value="1"/>
</dbReference>
<evidence type="ECO:0000256" key="1">
    <source>
        <dbReference type="SAM" id="MobiDB-lite"/>
    </source>
</evidence>
<dbReference type="AlphaFoldDB" id="A0ABD5PHC3"/>
<reference evidence="2 3" key="1">
    <citation type="journal article" date="2019" name="Int. J. Syst. Evol. Microbiol.">
        <title>The Global Catalogue of Microorganisms (GCM) 10K type strain sequencing project: providing services to taxonomists for standard genome sequencing and annotation.</title>
        <authorList>
            <consortium name="The Broad Institute Genomics Platform"/>
            <consortium name="The Broad Institute Genome Sequencing Center for Infectious Disease"/>
            <person name="Wu L."/>
            <person name="Ma J."/>
        </authorList>
    </citation>
    <scope>NUCLEOTIDE SEQUENCE [LARGE SCALE GENOMIC DNA]</scope>
    <source>
        <strain evidence="2 3">CGMCC 1.12553</strain>
    </source>
</reference>
<dbReference type="RefSeq" id="WP_390203587.1">
    <property type="nucleotide sequence ID" value="NZ_JAODIW010000010.1"/>
</dbReference>
<evidence type="ECO:0000313" key="2">
    <source>
        <dbReference type="EMBL" id="MFC4359929.1"/>
    </source>
</evidence>
<proteinExistence type="predicted"/>
<comment type="caution">
    <text evidence="2">The sequence shown here is derived from an EMBL/GenBank/DDBJ whole genome shotgun (WGS) entry which is preliminary data.</text>
</comment>
<dbReference type="Proteomes" id="UP001595921">
    <property type="component" value="Unassembled WGS sequence"/>
</dbReference>
<gene>
    <name evidence="2" type="ORF">ACFO0N_18435</name>
</gene>
<name>A0ABD5PHC3_9EURY</name>
<keyword evidence="3" id="KW-1185">Reference proteome</keyword>